<dbReference type="EMBL" id="JBHTCQ010000005">
    <property type="protein sequence ID" value="MFC7407150.1"/>
    <property type="molecule type" value="Genomic_DNA"/>
</dbReference>
<accession>A0ABW2QCH0</accession>
<dbReference type="RefSeq" id="WP_382396679.1">
    <property type="nucleotide sequence ID" value="NZ_JBHTCQ010000005.1"/>
</dbReference>
<name>A0ABW2QCH0_9MICO</name>
<dbReference type="InterPro" id="IPR007173">
    <property type="entry name" value="ALO_C"/>
</dbReference>
<dbReference type="InterPro" id="IPR016167">
    <property type="entry name" value="FAD-bd_PCMH_sub1"/>
</dbReference>
<dbReference type="InterPro" id="IPR016169">
    <property type="entry name" value="FAD-bd_PCMH_sub2"/>
</dbReference>
<protein>
    <submittedName>
        <fullName evidence="3">D-arabinono-1,4-lactone oxidase</fullName>
    </submittedName>
</protein>
<gene>
    <name evidence="3" type="ORF">ACFQQL_18685</name>
</gene>
<evidence type="ECO:0000313" key="3">
    <source>
        <dbReference type="EMBL" id="MFC7407150.1"/>
    </source>
</evidence>
<dbReference type="InterPro" id="IPR036318">
    <property type="entry name" value="FAD-bd_PCMH-like_sf"/>
</dbReference>
<evidence type="ECO:0000256" key="1">
    <source>
        <dbReference type="ARBA" id="ARBA00023002"/>
    </source>
</evidence>
<comment type="caution">
    <text evidence="3">The sequence shown here is derived from an EMBL/GenBank/DDBJ whole genome shotgun (WGS) entry which is preliminary data.</text>
</comment>
<dbReference type="Proteomes" id="UP001596455">
    <property type="component" value="Unassembled WGS sequence"/>
</dbReference>
<dbReference type="SUPFAM" id="SSF56176">
    <property type="entry name" value="FAD-binding/transporter-associated domain-like"/>
    <property type="match status" value="1"/>
</dbReference>
<dbReference type="PANTHER" id="PTHR43762">
    <property type="entry name" value="L-GULONOLACTONE OXIDASE"/>
    <property type="match status" value="1"/>
</dbReference>
<evidence type="ECO:0000259" key="2">
    <source>
        <dbReference type="PROSITE" id="PS51387"/>
    </source>
</evidence>
<dbReference type="Gene3D" id="3.30.43.10">
    <property type="entry name" value="Uridine Diphospho-n-acetylenolpyruvylglucosamine Reductase, domain 2"/>
    <property type="match status" value="1"/>
</dbReference>
<feature type="domain" description="FAD-binding PCMH-type" evidence="2">
    <location>
        <begin position="12"/>
        <end position="182"/>
    </location>
</feature>
<dbReference type="InterPro" id="IPR006094">
    <property type="entry name" value="Oxid_FAD_bind_N"/>
</dbReference>
<organism evidence="3 4">
    <name type="scientific">Georgenia alba</name>
    <dbReference type="NCBI Taxonomy" id="2233858"/>
    <lineage>
        <taxon>Bacteria</taxon>
        <taxon>Bacillati</taxon>
        <taxon>Actinomycetota</taxon>
        <taxon>Actinomycetes</taxon>
        <taxon>Micrococcales</taxon>
        <taxon>Bogoriellaceae</taxon>
        <taxon>Georgenia</taxon>
    </lineage>
</organism>
<dbReference type="Gene3D" id="3.30.465.10">
    <property type="match status" value="1"/>
</dbReference>
<dbReference type="Pfam" id="PF04030">
    <property type="entry name" value="ALO"/>
    <property type="match status" value="1"/>
</dbReference>
<dbReference type="PROSITE" id="PS51387">
    <property type="entry name" value="FAD_PCMH"/>
    <property type="match status" value="1"/>
</dbReference>
<sequence length="435" mass="47910">MTGTWRNWAGTVHARPAETVVAMSVEDVRSAVERARPRGLRVKAVGAGHSFTPIARTDGVAVRLDGLRGLTAADLPERRVRVRAGTPLHELNPALQALGLALPNLGDIDRQSLAGALATGTHGTGGRRHGIASAVTGLRLVLADGSLLWCSAEEEPAVFEAARVGLGALGIVVEAELQCVPAFLLRAREGSDTLSAMLDGAALRAAEEHDHFELYWFPHTDRVQTKRNDRAAPHAPRRPLPAWRAWLDDELLANDAFELVNRIGAWRPRLVPPLARLSARALSGREFVDHSWRVFCSSRRVRFVECEYAVPRASVGEVLRALRDWVDAHDVAVSFPVEVRFLAGDDVWLSTAHGRDTAYVAVHQYHRVDPGPYFAAFEAIAGEHEGRPHWGKVHTLTADDLAPRYARFDDFRAVRDRLDPDRVFGNRYLEQVLGA</sequence>
<dbReference type="PANTHER" id="PTHR43762:SF1">
    <property type="entry name" value="D-ARABINONO-1,4-LACTONE OXIDASE"/>
    <property type="match status" value="1"/>
</dbReference>
<evidence type="ECO:0000313" key="4">
    <source>
        <dbReference type="Proteomes" id="UP001596455"/>
    </source>
</evidence>
<dbReference type="NCBIfam" id="TIGR01679">
    <property type="entry name" value="bact_FAD_ox"/>
    <property type="match status" value="1"/>
</dbReference>
<keyword evidence="1" id="KW-0560">Oxidoreductase</keyword>
<dbReference type="Pfam" id="PF01565">
    <property type="entry name" value="FAD_binding_4"/>
    <property type="match status" value="1"/>
</dbReference>
<dbReference type="Gene3D" id="3.30.70.2520">
    <property type="match status" value="1"/>
</dbReference>
<reference evidence="4" key="1">
    <citation type="journal article" date="2019" name="Int. J. Syst. Evol. Microbiol.">
        <title>The Global Catalogue of Microorganisms (GCM) 10K type strain sequencing project: providing services to taxonomists for standard genome sequencing and annotation.</title>
        <authorList>
            <consortium name="The Broad Institute Genomics Platform"/>
            <consortium name="The Broad Institute Genome Sequencing Center for Infectious Disease"/>
            <person name="Wu L."/>
            <person name="Ma J."/>
        </authorList>
    </citation>
    <scope>NUCLEOTIDE SEQUENCE [LARGE SCALE GENOMIC DNA]</scope>
    <source>
        <strain evidence="4">JCM 1490</strain>
    </source>
</reference>
<dbReference type="InterPro" id="IPR010031">
    <property type="entry name" value="FAD_lactone_oxidase-like"/>
</dbReference>
<dbReference type="PIRSF" id="PIRSF000136">
    <property type="entry name" value="LGO_GLO"/>
    <property type="match status" value="1"/>
</dbReference>
<dbReference type="InterPro" id="IPR016166">
    <property type="entry name" value="FAD-bd_PCMH"/>
</dbReference>
<dbReference type="InterPro" id="IPR016171">
    <property type="entry name" value="Vanillyl_alc_oxidase_C-sub2"/>
</dbReference>
<keyword evidence="4" id="KW-1185">Reference proteome</keyword>
<proteinExistence type="predicted"/>
<dbReference type="Gene3D" id="1.10.45.10">
    <property type="entry name" value="Vanillyl-alcohol Oxidase, Chain A, domain 4"/>
    <property type="match status" value="1"/>
</dbReference>